<evidence type="ECO:0000313" key="2">
    <source>
        <dbReference type="Proteomes" id="UP000321113"/>
    </source>
</evidence>
<accession>A0A511QU24</accession>
<dbReference type="InterPro" id="IPR043148">
    <property type="entry name" value="TagF_C"/>
</dbReference>
<keyword evidence="2" id="KW-1185">Reference proteome</keyword>
<gene>
    <name evidence="1" type="ORF">VSU01S_31040</name>
</gene>
<dbReference type="Pfam" id="PF04464">
    <property type="entry name" value="Glyphos_transf"/>
    <property type="match status" value="1"/>
</dbReference>
<evidence type="ECO:0000313" key="1">
    <source>
        <dbReference type="EMBL" id="GEM80859.1"/>
    </source>
</evidence>
<dbReference type="InterPro" id="IPR007554">
    <property type="entry name" value="Glycerophosphate_synth"/>
</dbReference>
<proteinExistence type="predicted"/>
<dbReference type="AlphaFoldDB" id="A0A511QU24"/>
<comment type="caution">
    <text evidence="1">The sequence shown here is derived from an EMBL/GenBank/DDBJ whole genome shotgun (WGS) entry which is preliminary data.</text>
</comment>
<sequence>MLDYLNANYTTKSISFDCGDTMEKIQKSELVITDFSSVAVDAAVTYNCKVILFYNDIEMYCSERGIYENLSNLMSNELDFTNTLTKEDFKVYPSNVNCSERIIFHIKAYL</sequence>
<dbReference type="GO" id="GO:0047355">
    <property type="term" value="F:CDP-glycerol glycerophosphotransferase activity"/>
    <property type="evidence" value="ECO:0007669"/>
    <property type="project" value="InterPro"/>
</dbReference>
<dbReference type="Gene3D" id="3.40.50.12580">
    <property type="match status" value="1"/>
</dbReference>
<name>A0A511QU24_9VIBR</name>
<organism evidence="1 2">
    <name type="scientific">Vibrio superstes NBRC 103154</name>
    <dbReference type="NCBI Taxonomy" id="1219062"/>
    <lineage>
        <taxon>Bacteria</taxon>
        <taxon>Pseudomonadati</taxon>
        <taxon>Pseudomonadota</taxon>
        <taxon>Gammaproteobacteria</taxon>
        <taxon>Vibrionales</taxon>
        <taxon>Vibrionaceae</taxon>
        <taxon>Vibrio</taxon>
    </lineage>
</organism>
<reference evidence="1 2" key="1">
    <citation type="submission" date="2019-07" db="EMBL/GenBank/DDBJ databases">
        <title>Whole genome shotgun sequence of Vibrio superstes NBRC 103154.</title>
        <authorList>
            <person name="Hosoyama A."/>
            <person name="Uohara A."/>
            <person name="Ohji S."/>
            <person name="Ichikawa N."/>
        </authorList>
    </citation>
    <scope>NUCLEOTIDE SEQUENCE [LARGE SCALE GENOMIC DNA]</scope>
    <source>
        <strain evidence="1 2">NBRC 103154</strain>
    </source>
</reference>
<dbReference type="GO" id="GO:0016020">
    <property type="term" value="C:membrane"/>
    <property type="evidence" value="ECO:0007669"/>
    <property type="project" value="InterPro"/>
</dbReference>
<dbReference type="Proteomes" id="UP000321113">
    <property type="component" value="Unassembled WGS sequence"/>
</dbReference>
<protein>
    <recommendedName>
        <fullName evidence="3">CDP-glycerol--glycerophosphate glycerophosphotransferase</fullName>
    </recommendedName>
</protein>
<dbReference type="EMBL" id="BJXK01000014">
    <property type="protein sequence ID" value="GEM80859.1"/>
    <property type="molecule type" value="Genomic_DNA"/>
</dbReference>
<evidence type="ECO:0008006" key="3">
    <source>
        <dbReference type="Google" id="ProtNLM"/>
    </source>
</evidence>